<dbReference type="EMBL" id="VSSQ01057496">
    <property type="protein sequence ID" value="MPN11294.1"/>
    <property type="molecule type" value="Genomic_DNA"/>
</dbReference>
<evidence type="ECO:0000313" key="1">
    <source>
        <dbReference type="EMBL" id="MPN11294.1"/>
    </source>
</evidence>
<accession>A0A645FFL9</accession>
<dbReference type="AlphaFoldDB" id="A0A645FFL9"/>
<reference evidence="1" key="1">
    <citation type="submission" date="2019-08" db="EMBL/GenBank/DDBJ databases">
        <authorList>
            <person name="Kucharzyk K."/>
            <person name="Murdoch R.W."/>
            <person name="Higgins S."/>
            <person name="Loffler F."/>
        </authorList>
    </citation>
    <scope>NUCLEOTIDE SEQUENCE</scope>
</reference>
<organism evidence="1">
    <name type="scientific">bioreactor metagenome</name>
    <dbReference type="NCBI Taxonomy" id="1076179"/>
    <lineage>
        <taxon>unclassified sequences</taxon>
        <taxon>metagenomes</taxon>
        <taxon>ecological metagenomes</taxon>
    </lineage>
</organism>
<sequence length="141" mass="15057">MNAANNNNDLLSALLVHPITTNTNVNITNEAIVIPDTGRLDVPIVPVKRPATITNNNDNIKETIAPTIAIFTLPDIMNAATNAITIPPISINISPELPSELPSLADLAFKVSFTETIIVGISFIAPIRPPQSIIPAPMYLT</sequence>
<comment type="caution">
    <text evidence="1">The sequence shown here is derived from an EMBL/GenBank/DDBJ whole genome shotgun (WGS) entry which is preliminary data.</text>
</comment>
<proteinExistence type="predicted"/>
<gene>
    <name evidence="1" type="ORF">SDC9_158595</name>
</gene>
<protein>
    <submittedName>
        <fullName evidence="1">Uncharacterized protein</fullName>
    </submittedName>
</protein>
<name>A0A645FFL9_9ZZZZ</name>